<evidence type="ECO:0008006" key="5">
    <source>
        <dbReference type="Google" id="ProtNLM"/>
    </source>
</evidence>
<keyword evidence="2" id="KW-0472">Membrane</keyword>
<accession>A0A166F937</accession>
<evidence type="ECO:0000313" key="3">
    <source>
        <dbReference type="EMBL" id="KZX17428.1"/>
    </source>
</evidence>
<feature type="region of interest" description="Disordered" evidence="1">
    <location>
        <begin position="166"/>
        <end position="192"/>
    </location>
</feature>
<dbReference type="InterPro" id="IPR008969">
    <property type="entry name" value="CarboxyPept-like_regulatory"/>
</dbReference>
<sequence length="221" mass="24116">MIIDGVLVDENGNPVANALINVTVDGKVYSLTTDSNGRWSLTYKTTHTGSVNTVVYYAGNDKYFSCTNTTTFNVVKGKVIVDMDVVKNPDGSVDVIVTVSDEDGNPIPDYKVNVDLDGKHIGNIITSILGVGRIHIPSNQLNDGHHVITITSDDENYNNNPTSIKFETKNNDNNNNDKDNANKRSNNPVANATMKNTGIPIIAITLVLINIFGIILRRKTR</sequence>
<keyword evidence="2" id="KW-1133">Transmembrane helix</keyword>
<organism evidence="3 4">
    <name type="scientific">Methanobrevibacter cuticularis</name>
    <dbReference type="NCBI Taxonomy" id="47311"/>
    <lineage>
        <taxon>Archaea</taxon>
        <taxon>Methanobacteriati</taxon>
        <taxon>Methanobacteriota</taxon>
        <taxon>Methanomada group</taxon>
        <taxon>Methanobacteria</taxon>
        <taxon>Methanobacteriales</taxon>
        <taxon>Methanobacteriaceae</taxon>
        <taxon>Methanobrevibacter</taxon>
    </lineage>
</organism>
<feature type="transmembrane region" description="Helical" evidence="2">
    <location>
        <begin position="197"/>
        <end position="216"/>
    </location>
</feature>
<keyword evidence="4" id="KW-1185">Reference proteome</keyword>
<dbReference type="Proteomes" id="UP000077275">
    <property type="component" value="Unassembled WGS sequence"/>
</dbReference>
<protein>
    <recommendedName>
        <fullName evidence="5">Bacterial Ig-like domain protein</fullName>
    </recommendedName>
</protein>
<dbReference type="SUPFAM" id="SSF49464">
    <property type="entry name" value="Carboxypeptidase regulatory domain-like"/>
    <property type="match status" value="1"/>
</dbReference>
<evidence type="ECO:0000256" key="1">
    <source>
        <dbReference type="SAM" id="MobiDB-lite"/>
    </source>
</evidence>
<reference evidence="3 4" key="1">
    <citation type="submission" date="2016-04" db="EMBL/GenBank/DDBJ databases">
        <title>Genome sequence of Methanobrevibacter cuticularis DSM 11139.</title>
        <authorList>
            <person name="Poehlein A."/>
            <person name="Seedorf H."/>
            <person name="Daniel R."/>
        </authorList>
    </citation>
    <scope>NUCLEOTIDE SEQUENCE [LARGE SCALE GENOMIC DNA]</scope>
    <source>
        <strain evidence="3 4">DSM 11139</strain>
    </source>
</reference>
<evidence type="ECO:0000313" key="4">
    <source>
        <dbReference type="Proteomes" id="UP000077275"/>
    </source>
</evidence>
<proteinExistence type="predicted"/>
<feature type="compositionally biased region" description="Basic and acidic residues" evidence="1">
    <location>
        <begin position="166"/>
        <end position="182"/>
    </location>
</feature>
<evidence type="ECO:0000256" key="2">
    <source>
        <dbReference type="SAM" id="Phobius"/>
    </source>
</evidence>
<dbReference type="InterPro" id="IPR013783">
    <property type="entry name" value="Ig-like_fold"/>
</dbReference>
<dbReference type="AlphaFoldDB" id="A0A166F937"/>
<gene>
    <name evidence="3" type="ORF">MBCUT_02240</name>
</gene>
<comment type="caution">
    <text evidence="3">The sequence shown here is derived from an EMBL/GenBank/DDBJ whole genome shotgun (WGS) entry which is preliminary data.</text>
</comment>
<keyword evidence="2" id="KW-0812">Transmembrane</keyword>
<dbReference type="PATRIC" id="fig|47311.3.peg.247"/>
<name>A0A166F937_9EURY</name>
<dbReference type="EMBL" id="LWMW01000040">
    <property type="protein sequence ID" value="KZX17428.1"/>
    <property type="molecule type" value="Genomic_DNA"/>
</dbReference>
<dbReference type="Gene3D" id="2.60.40.10">
    <property type="entry name" value="Immunoglobulins"/>
    <property type="match status" value="2"/>
</dbReference>